<keyword evidence="2" id="KW-1185">Reference proteome</keyword>
<organism evidence="1 2">
    <name type="scientific">Amanita muscaria (strain Koide BX008)</name>
    <dbReference type="NCBI Taxonomy" id="946122"/>
    <lineage>
        <taxon>Eukaryota</taxon>
        <taxon>Fungi</taxon>
        <taxon>Dikarya</taxon>
        <taxon>Basidiomycota</taxon>
        <taxon>Agaricomycotina</taxon>
        <taxon>Agaricomycetes</taxon>
        <taxon>Agaricomycetidae</taxon>
        <taxon>Agaricales</taxon>
        <taxon>Pluteineae</taxon>
        <taxon>Amanitaceae</taxon>
        <taxon>Amanita</taxon>
    </lineage>
</organism>
<reference evidence="1 2" key="1">
    <citation type="submission" date="2014-04" db="EMBL/GenBank/DDBJ databases">
        <title>Evolutionary Origins and Diversification of the Mycorrhizal Mutualists.</title>
        <authorList>
            <consortium name="DOE Joint Genome Institute"/>
            <consortium name="Mycorrhizal Genomics Consortium"/>
            <person name="Kohler A."/>
            <person name="Kuo A."/>
            <person name="Nagy L.G."/>
            <person name="Floudas D."/>
            <person name="Copeland A."/>
            <person name="Barry K.W."/>
            <person name="Cichocki N."/>
            <person name="Veneault-Fourrey C."/>
            <person name="LaButti K."/>
            <person name="Lindquist E.A."/>
            <person name="Lipzen A."/>
            <person name="Lundell T."/>
            <person name="Morin E."/>
            <person name="Murat C."/>
            <person name="Riley R."/>
            <person name="Ohm R."/>
            <person name="Sun H."/>
            <person name="Tunlid A."/>
            <person name="Henrissat B."/>
            <person name="Grigoriev I.V."/>
            <person name="Hibbett D.S."/>
            <person name="Martin F."/>
        </authorList>
    </citation>
    <scope>NUCLEOTIDE SEQUENCE [LARGE SCALE GENOMIC DNA]</scope>
    <source>
        <strain evidence="1 2">Koide BX008</strain>
    </source>
</reference>
<accession>A0A0C2X9R9</accession>
<dbReference type="EMBL" id="KN818242">
    <property type="protein sequence ID" value="KIL65508.1"/>
    <property type="molecule type" value="Genomic_DNA"/>
</dbReference>
<evidence type="ECO:0000313" key="2">
    <source>
        <dbReference type="Proteomes" id="UP000054549"/>
    </source>
</evidence>
<gene>
    <name evidence="1" type="ORF">M378DRAFT_530907</name>
</gene>
<evidence type="ECO:0000313" key="1">
    <source>
        <dbReference type="EMBL" id="KIL65508.1"/>
    </source>
</evidence>
<dbReference type="HOGENOM" id="CLU_2605524_0_0_1"/>
<dbReference type="InParanoid" id="A0A0C2X9R9"/>
<name>A0A0C2X9R9_AMAMK</name>
<dbReference type="AlphaFoldDB" id="A0A0C2X9R9"/>
<proteinExistence type="predicted"/>
<dbReference type="Proteomes" id="UP000054549">
    <property type="component" value="Unassembled WGS sequence"/>
</dbReference>
<sequence>MMYVYPDEGFGKTLDLMDFTEIYVLTGSIFAMLKSGLDRQALLTFAQTLAALSTSTSYEVIPPVPTPAPALPVRKHQRS</sequence>
<protein>
    <submittedName>
        <fullName evidence="1">Uncharacterized protein</fullName>
    </submittedName>
</protein>